<dbReference type="InterPro" id="IPR048394">
    <property type="entry name" value="FakA-like_M"/>
</dbReference>
<dbReference type="SMART" id="SM01120">
    <property type="entry name" value="Dak2"/>
    <property type="match status" value="1"/>
</dbReference>
<dbReference type="Pfam" id="PF21645">
    <property type="entry name" value="FakA-like_M"/>
    <property type="match status" value="1"/>
</dbReference>
<dbReference type="AlphaFoldDB" id="A0A269PF30"/>
<dbReference type="Proteomes" id="UP000215771">
    <property type="component" value="Unassembled WGS sequence"/>
</dbReference>
<feature type="region of interest" description="Disordered" evidence="1">
    <location>
        <begin position="213"/>
        <end position="235"/>
    </location>
</feature>
<dbReference type="GO" id="GO:0004371">
    <property type="term" value="F:glycerone kinase activity"/>
    <property type="evidence" value="ECO:0007669"/>
    <property type="project" value="InterPro"/>
</dbReference>
<sequence length="533" mass="54466">MVTPRGFDGDRLRSWARRAASELEHRRVEINELNVFPVPDADTGSNMAHTMHAAVEATEQFGADATAAEVAEALAQGAVRGARGNSGVVLSQVMRGLAQSMTEETSGGVIVADALAAAVRFADRAIAEPVEGTVITVLRAAAVAAEEAAAGTTANTLSGVAAAATGAAQQALANTPSQLEALRQAGVVDAGATGLVILLEALVAEVADGAAQHAPGASEPGEGAPRSTGSSAHSHGAAGNLEVMFYFRGEVGALGRLEDALGELGDSLVVARAGEDEGTVHIHTERAGEVIEQAFGAGKVSDLRLEILPAEPVTHAPKRVIIAVTPPGSLTELYGQAGAVTIAPGPDVVADILAAIRRSRAQEVILLPNGLLDSRNLVAVERATRAFEQTITLLATVRLVSGIAALTVHDANQPLATAAFTMSEAAGEMRTAVAHRAEKAGLIQGGPVGKGDIIVTAHGETVLIADTPAEALEGACRRLLDHGGEQVTVLYDPTYLHADELDALAVRFAETLGVEAVAYPADDLGAVAEIGVE</sequence>
<evidence type="ECO:0000259" key="2">
    <source>
        <dbReference type="PROSITE" id="PS51480"/>
    </source>
</evidence>
<dbReference type="Pfam" id="PF02734">
    <property type="entry name" value="Dak2"/>
    <property type="match status" value="1"/>
</dbReference>
<dbReference type="Gene3D" id="1.25.40.340">
    <property type="match status" value="1"/>
</dbReference>
<dbReference type="InterPro" id="IPR050270">
    <property type="entry name" value="DegV_domain_contain"/>
</dbReference>
<evidence type="ECO:0000256" key="1">
    <source>
        <dbReference type="SAM" id="MobiDB-lite"/>
    </source>
</evidence>
<feature type="domain" description="DhaL" evidence="2">
    <location>
        <begin position="10"/>
        <end position="204"/>
    </location>
</feature>
<dbReference type="RefSeq" id="WP_095276182.1">
    <property type="nucleotide sequence ID" value="NZ_CP047655.1"/>
</dbReference>
<dbReference type="Pfam" id="PF13684">
    <property type="entry name" value="FakA-like_C"/>
    <property type="match status" value="1"/>
</dbReference>
<dbReference type="InterPro" id="IPR004007">
    <property type="entry name" value="DhaL_dom"/>
</dbReference>
<dbReference type="EMBL" id="NQMQ01000009">
    <property type="protein sequence ID" value="PAJ70581.1"/>
    <property type="molecule type" value="Genomic_DNA"/>
</dbReference>
<dbReference type="SUPFAM" id="SSF101473">
    <property type="entry name" value="DhaL-like"/>
    <property type="match status" value="1"/>
</dbReference>
<dbReference type="InterPro" id="IPR019986">
    <property type="entry name" value="YloV-like"/>
</dbReference>
<accession>A0A269PF30</accession>
<dbReference type="PANTHER" id="PTHR33434:SF4">
    <property type="entry name" value="PHOSPHATASE PROTEIN"/>
    <property type="match status" value="1"/>
</dbReference>
<dbReference type="InterPro" id="IPR033470">
    <property type="entry name" value="FakA-like_C"/>
</dbReference>
<dbReference type="InterPro" id="IPR036117">
    <property type="entry name" value="DhaL_dom_sf"/>
</dbReference>
<keyword evidence="3" id="KW-0418">Kinase</keyword>
<name>A0A269PF30_9CORY</name>
<evidence type="ECO:0000313" key="3">
    <source>
        <dbReference type="EMBL" id="PAJ70581.1"/>
    </source>
</evidence>
<organism evidence="3 4">
    <name type="scientific">Corynebacterium hadale</name>
    <dbReference type="NCBI Taxonomy" id="2026255"/>
    <lineage>
        <taxon>Bacteria</taxon>
        <taxon>Bacillati</taxon>
        <taxon>Actinomycetota</taxon>
        <taxon>Actinomycetes</taxon>
        <taxon>Mycobacteriales</taxon>
        <taxon>Corynebacteriaceae</taxon>
        <taxon>Corynebacterium</taxon>
    </lineage>
</organism>
<comment type="caution">
    <text evidence="3">The sequence shown here is derived from an EMBL/GenBank/DDBJ whole genome shotgun (WGS) entry which is preliminary data.</text>
</comment>
<dbReference type="PANTHER" id="PTHR33434">
    <property type="entry name" value="DEGV DOMAIN-CONTAINING PROTEIN DR_1986-RELATED"/>
    <property type="match status" value="1"/>
</dbReference>
<protein>
    <submittedName>
        <fullName evidence="3">Kinase</fullName>
    </submittedName>
</protein>
<dbReference type="GO" id="GO:0006071">
    <property type="term" value="P:glycerol metabolic process"/>
    <property type="evidence" value="ECO:0007669"/>
    <property type="project" value="InterPro"/>
</dbReference>
<dbReference type="NCBIfam" id="TIGR03599">
    <property type="entry name" value="YloV"/>
    <property type="match status" value="1"/>
</dbReference>
<dbReference type="SMART" id="SM01121">
    <property type="entry name" value="Dak1_2"/>
    <property type="match status" value="1"/>
</dbReference>
<reference evidence="3 4" key="1">
    <citation type="submission" date="2017-08" db="EMBL/GenBank/DDBJ databases">
        <authorList>
            <person name="de Groot N.N."/>
        </authorList>
    </citation>
    <scope>NUCLEOTIDE SEQUENCE [LARGE SCALE GENOMIC DNA]</scope>
    <source>
        <strain evidence="3 4">NBT06-6</strain>
    </source>
</reference>
<keyword evidence="3" id="KW-0808">Transferase</keyword>
<gene>
    <name evidence="3" type="ORF">CIG21_04595</name>
</gene>
<evidence type="ECO:0000313" key="4">
    <source>
        <dbReference type="Proteomes" id="UP000215771"/>
    </source>
</evidence>
<dbReference type="PROSITE" id="PS51480">
    <property type="entry name" value="DHAL"/>
    <property type="match status" value="1"/>
</dbReference>
<proteinExistence type="predicted"/>